<evidence type="ECO:0000256" key="8">
    <source>
        <dbReference type="ARBA" id="ARBA00031484"/>
    </source>
</evidence>
<keyword evidence="2 10" id="KW-0732">Signal</keyword>
<keyword evidence="13" id="KW-1185">Reference proteome</keyword>
<evidence type="ECO:0000256" key="7">
    <source>
        <dbReference type="ARBA" id="ARBA00030642"/>
    </source>
</evidence>
<evidence type="ECO:0000256" key="3">
    <source>
        <dbReference type="ARBA" id="ARBA00022764"/>
    </source>
</evidence>
<dbReference type="Gene3D" id="3.10.50.40">
    <property type="match status" value="1"/>
</dbReference>
<dbReference type="SUPFAM" id="SSF54534">
    <property type="entry name" value="FKBP-like"/>
    <property type="match status" value="1"/>
</dbReference>
<evidence type="ECO:0000256" key="10">
    <source>
        <dbReference type="SAM" id="SignalP"/>
    </source>
</evidence>
<evidence type="ECO:0000256" key="4">
    <source>
        <dbReference type="ARBA" id="ARBA00023110"/>
    </source>
</evidence>
<dbReference type="InterPro" id="IPR027304">
    <property type="entry name" value="Trigger_fact/SurA_dom_sf"/>
</dbReference>
<protein>
    <recommendedName>
        <fullName evidence="1">Parvulin-like PPIase</fullName>
    </recommendedName>
    <alternativeName>
        <fullName evidence="7">Peptidyl-prolyl cis-trans isomerase plp</fullName>
    </alternativeName>
    <alternativeName>
        <fullName evidence="8">Rotamase plp</fullName>
    </alternativeName>
</protein>
<evidence type="ECO:0000313" key="13">
    <source>
        <dbReference type="Proteomes" id="UP000244904"/>
    </source>
</evidence>
<dbReference type="InterPro" id="IPR046357">
    <property type="entry name" value="PPIase_dom_sf"/>
</dbReference>
<dbReference type="OrthoDB" id="9791746at2"/>
<keyword evidence="4 9" id="KW-0697">Rotamase</keyword>
<dbReference type="AlphaFoldDB" id="A0A2R8AW94"/>
<dbReference type="InterPro" id="IPR000297">
    <property type="entry name" value="PPIase_PpiC"/>
</dbReference>
<sequence length="406" mass="43818">MPLTLIRPPVLALGLVGASTTFAAAQSLFSPAVRVNDKVITHYEVEQRARMMVVLNSPGDTQEQAIEQLIEDRLKLEAAQAAGIVPTAEEIEAAIADFAAQGSLEPAEFLKALETEGVASQTFRDFVTAGIAWRELVRARFGNRSLASEAEIDRAISSSQTGGGVRVLLSEIIMPATPETREEVRERANRIAQYRTIAEFSSAAREFSATATRGAGGRLPWQNVSELPPVLQPLILGLAPGQVTDPLPLPNAVALFQLRAIEETNYVAPSYAAVEYAMYYLPGGRSPETLAKARVIAQSLDRCDDLYGVAKGQPEEVLDRMTQPPADVPGDVAIELSKMDAGEISTALTRNNGQTLVLLMLCGRTAAVNEDADRENIALGLRNRRIGSFADGYLAELKADAYIVRQ</sequence>
<dbReference type="PANTHER" id="PTHR47637:SF1">
    <property type="entry name" value="CHAPERONE SURA"/>
    <property type="match status" value="1"/>
</dbReference>
<evidence type="ECO:0000256" key="2">
    <source>
        <dbReference type="ARBA" id="ARBA00022729"/>
    </source>
</evidence>
<dbReference type="SUPFAM" id="SSF109998">
    <property type="entry name" value="Triger factor/SurA peptide-binding domain-like"/>
    <property type="match status" value="1"/>
</dbReference>
<keyword evidence="6 9" id="KW-0413">Isomerase</keyword>
<dbReference type="Pfam" id="PF09312">
    <property type="entry name" value="SurA_N"/>
    <property type="match status" value="1"/>
</dbReference>
<dbReference type="GO" id="GO:0003755">
    <property type="term" value="F:peptidyl-prolyl cis-trans isomerase activity"/>
    <property type="evidence" value="ECO:0007669"/>
    <property type="project" value="UniProtKB-KW"/>
</dbReference>
<gene>
    <name evidence="12" type="primary">surA</name>
    <name evidence="12" type="ORF">PRI8871_01993</name>
</gene>
<keyword evidence="3" id="KW-0574">Periplasm</keyword>
<dbReference type="InterPro" id="IPR015391">
    <property type="entry name" value="SurA_N"/>
</dbReference>
<name>A0A2R8AW94_9RHOB</name>
<feature type="signal peptide" evidence="10">
    <location>
        <begin position="1"/>
        <end position="23"/>
    </location>
</feature>
<dbReference type="RefSeq" id="WP_108886059.1">
    <property type="nucleotide sequence ID" value="NZ_OMOJ01000003.1"/>
</dbReference>
<evidence type="ECO:0000256" key="1">
    <source>
        <dbReference type="ARBA" id="ARBA00018370"/>
    </source>
</evidence>
<organism evidence="12 13">
    <name type="scientific">Pseudoprimorskyibacter insulae</name>
    <dbReference type="NCBI Taxonomy" id="1695997"/>
    <lineage>
        <taxon>Bacteria</taxon>
        <taxon>Pseudomonadati</taxon>
        <taxon>Pseudomonadota</taxon>
        <taxon>Alphaproteobacteria</taxon>
        <taxon>Rhodobacterales</taxon>
        <taxon>Paracoccaceae</taxon>
        <taxon>Pseudoprimorskyibacter</taxon>
    </lineage>
</organism>
<proteinExistence type="predicted"/>
<dbReference type="InterPro" id="IPR050280">
    <property type="entry name" value="OMP_Chaperone_SurA"/>
</dbReference>
<evidence type="ECO:0000256" key="5">
    <source>
        <dbReference type="ARBA" id="ARBA00023186"/>
    </source>
</evidence>
<dbReference type="Proteomes" id="UP000244904">
    <property type="component" value="Unassembled WGS sequence"/>
</dbReference>
<dbReference type="PROSITE" id="PS50198">
    <property type="entry name" value="PPIC_PPIASE_2"/>
    <property type="match status" value="1"/>
</dbReference>
<evidence type="ECO:0000259" key="11">
    <source>
        <dbReference type="PROSITE" id="PS50198"/>
    </source>
</evidence>
<evidence type="ECO:0000313" key="12">
    <source>
        <dbReference type="EMBL" id="SPF80187.1"/>
    </source>
</evidence>
<accession>A0A2R8AW94</accession>
<reference evidence="13" key="1">
    <citation type="submission" date="2018-03" db="EMBL/GenBank/DDBJ databases">
        <authorList>
            <person name="Rodrigo-Torres L."/>
            <person name="Arahal R. D."/>
            <person name="Lucena T."/>
        </authorList>
    </citation>
    <scope>NUCLEOTIDE SEQUENCE [LARGE SCALE GENOMIC DNA]</scope>
    <source>
        <strain evidence="13">CECT 8871</strain>
    </source>
</reference>
<dbReference type="Pfam" id="PF00639">
    <property type="entry name" value="Rotamase"/>
    <property type="match status" value="1"/>
</dbReference>
<dbReference type="Gene3D" id="1.10.4030.10">
    <property type="entry name" value="Porin chaperone SurA, peptide-binding domain"/>
    <property type="match status" value="1"/>
</dbReference>
<feature type="chain" id="PRO_5015334472" description="Parvulin-like PPIase" evidence="10">
    <location>
        <begin position="24"/>
        <end position="406"/>
    </location>
</feature>
<dbReference type="EMBL" id="OMOJ01000003">
    <property type="protein sequence ID" value="SPF80187.1"/>
    <property type="molecule type" value="Genomic_DNA"/>
</dbReference>
<feature type="domain" description="PpiC" evidence="11">
    <location>
        <begin position="164"/>
        <end position="260"/>
    </location>
</feature>
<evidence type="ECO:0000256" key="9">
    <source>
        <dbReference type="PROSITE-ProRule" id="PRU00278"/>
    </source>
</evidence>
<dbReference type="PANTHER" id="PTHR47637">
    <property type="entry name" value="CHAPERONE SURA"/>
    <property type="match status" value="1"/>
</dbReference>
<keyword evidence="5" id="KW-0143">Chaperone</keyword>
<evidence type="ECO:0000256" key="6">
    <source>
        <dbReference type="ARBA" id="ARBA00023235"/>
    </source>
</evidence>